<keyword evidence="3" id="KW-1185">Reference proteome</keyword>
<evidence type="ECO:0000313" key="3">
    <source>
        <dbReference type="Proteomes" id="UP000618591"/>
    </source>
</evidence>
<feature type="transmembrane region" description="Helical" evidence="1">
    <location>
        <begin position="389"/>
        <end position="417"/>
    </location>
</feature>
<dbReference type="RefSeq" id="WP_188448338.1">
    <property type="nucleotide sequence ID" value="NZ_BMDW01000017.1"/>
</dbReference>
<feature type="transmembrane region" description="Helical" evidence="1">
    <location>
        <begin position="173"/>
        <end position="193"/>
    </location>
</feature>
<proteinExistence type="predicted"/>
<feature type="transmembrane region" description="Helical" evidence="1">
    <location>
        <begin position="141"/>
        <end position="167"/>
    </location>
</feature>
<dbReference type="InterPro" id="IPR036259">
    <property type="entry name" value="MFS_trans_sf"/>
</dbReference>
<name>A0ABQ1H213_9SPHN</name>
<dbReference type="InterPro" id="IPR043745">
    <property type="entry name" value="DUF5690"/>
</dbReference>
<comment type="caution">
    <text evidence="2">The sequence shown here is derived from an EMBL/GenBank/DDBJ whole genome shotgun (WGS) entry which is preliminary data.</text>
</comment>
<feature type="transmembrane region" description="Helical" evidence="1">
    <location>
        <begin position="262"/>
        <end position="287"/>
    </location>
</feature>
<evidence type="ECO:0000313" key="2">
    <source>
        <dbReference type="EMBL" id="GGA55133.1"/>
    </source>
</evidence>
<keyword evidence="1" id="KW-0472">Membrane</keyword>
<sequence length="431" mass="46061">MPSAQPKAGATPQLTLLLGGLAAFGAYFAMYAFRKPFAAATFGDVDGWHFAIDYKTALLIAQVFGYALSKLIGVRVIAEFGRQGRAKLIFALIGASWVALVLFALVPAPWNVACLFLNGLPLGMIWGLVFSYVEGRRVSELLGAMLCASFIISSGVVKSVATLFLQAGVTESWMPAVTGAAFLPVLLLSLWWLERMPLPDARDEAERTVRVPMLRADRTAFLRAHGLSLVLLVMGYVLLTAIRDFRDNFAAELWTAMGYGGAAAMFSASELPVAVISLAGLAALMLVRDNMRALLAMHGIIILGALFLGLSTLAFQAGLLGPLPWMILGGAGLYLAYTPFNAMLFDRMIAAIGKPGNAGFLIYLADASGYAGSVALLLFRSLVAPKMDWLRFFIGISYATAVAVGVLTLLSAVGFAMRNRAARAESRTPSL</sequence>
<dbReference type="SUPFAM" id="SSF103473">
    <property type="entry name" value="MFS general substrate transporter"/>
    <property type="match status" value="1"/>
</dbReference>
<gene>
    <name evidence="2" type="ORF">GCM10011395_26930</name>
</gene>
<dbReference type="EMBL" id="BMDW01000017">
    <property type="protein sequence ID" value="GGA55133.1"/>
    <property type="molecule type" value="Genomic_DNA"/>
</dbReference>
<organism evidence="2 3">
    <name type="scientific">Sphingomonas psychrolutea</name>
    <dbReference type="NCBI Taxonomy" id="1259676"/>
    <lineage>
        <taxon>Bacteria</taxon>
        <taxon>Pseudomonadati</taxon>
        <taxon>Pseudomonadota</taxon>
        <taxon>Alphaproteobacteria</taxon>
        <taxon>Sphingomonadales</taxon>
        <taxon>Sphingomonadaceae</taxon>
        <taxon>Sphingomonas</taxon>
    </lineage>
</organism>
<dbReference type="Proteomes" id="UP000618591">
    <property type="component" value="Unassembled WGS sequence"/>
</dbReference>
<feature type="transmembrane region" description="Helical" evidence="1">
    <location>
        <begin position="294"/>
        <end position="317"/>
    </location>
</feature>
<dbReference type="Pfam" id="PF18943">
    <property type="entry name" value="DUF5690"/>
    <property type="match status" value="1"/>
</dbReference>
<evidence type="ECO:0008006" key="4">
    <source>
        <dbReference type="Google" id="ProtNLM"/>
    </source>
</evidence>
<keyword evidence="1" id="KW-0812">Transmembrane</keyword>
<protein>
    <recommendedName>
        <fullName evidence="4">MFS transporter</fullName>
    </recommendedName>
</protein>
<feature type="transmembrane region" description="Helical" evidence="1">
    <location>
        <begin position="220"/>
        <end position="242"/>
    </location>
</feature>
<feature type="transmembrane region" description="Helical" evidence="1">
    <location>
        <begin position="14"/>
        <end position="34"/>
    </location>
</feature>
<reference evidence="3" key="1">
    <citation type="journal article" date="2019" name="Int. J. Syst. Evol. Microbiol.">
        <title>The Global Catalogue of Microorganisms (GCM) 10K type strain sequencing project: providing services to taxonomists for standard genome sequencing and annotation.</title>
        <authorList>
            <consortium name="The Broad Institute Genomics Platform"/>
            <consortium name="The Broad Institute Genome Sequencing Center for Infectious Disease"/>
            <person name="Wu L."/>
            <person name="Ma J."/>
        </authorList>
    </citation>
    <scope>NUCLEOTIDE SEQUENCE [LARGE SCALE GENOMIC DNA]</scope>
    <source>
        <strain evidence="3">CGMCC 1.10106</strain>
    </source>
</reference>
<feature type="transmembrane region" description="Helical" evidence="1">
    <location>
        <begin position="86"/>
        <end position="104"/>
    </location>
</feature>
<feature type="transmembrane region" description="Helical" evidence="1">
    <location>
        <begin position="323"/>
        <end position="340"/>
    </location>
</feature>
<keyword evidence="1" id="KW-1133">Transmembrane helix</keyword>
<feature type="transmembrane region" description="Helical" evidence="1">
    <location>
        <begin position="110"/>
        <end position="129"/>
    </location>
</feature>
<evidence type="ECO:0000256" key="1">
    <source>
        <dbReference type="SAM" id="Phobius"/>
    </source>
</evidence>
<accession>A0ABQ1H213</accession>
<feature type="transmembrane region" description="Helical" evidence="1">
    <location>
        <begin position="360"/>
        <end position="383"/>
    </location>
</feature>